<gene>
    <name evidence="2" type="ORF">SAMN02745245_01921</name>
</gene>
<dbReference type="EMBL" id="FQXI01000023">
    <property type="protein sequence ID" value="SHH68010.1"/>
    <property type="molecule type" value="Genomic_DNA"/>
</dbReference>
<evidence type="ECO:0000313" key="2">
    <source>
        <dbReference type="EMBL" id="SHH68010.1"/>
    </source>
</evidence>
<sequence>MKKLYIVLLLSTLMLACFGCGKKDENESIKNESIKNESTVGFEIVNENAK</sequence>
<keyword evidence="3" id="KW-1185">Reference proteome</keyword>
<keyword evidence="1" id="KW-0732">Signal</keyword>
<accession>A0A1M5UYL2</accession>
<reference evidence="2 3" key="1">
    <citation type="submission" date="2016-11" db="EMBL/GenBank/DDBJ databases">
        <authorList>
            <person name="Jaros S."/>
            <person name="Januszkiewicz K."/>
            <person name="Wedrychowicz H."/>
        </authorList>
    </citation>
    <scope>NUCLEOTIDE SEQUENCE [LARGE SCALE GENOMIC DNA]</scope>
    <source>
        <strain evidence="2 3">DSM 21120</strain>
    </source>
</reference>
<protein>
    <submittedName>
        <fullName evidence="2">Uncharacterized protein</fullName>
    </submittedName>
</protein>
<evidence type="ECO:0000313" key="3">
    <source>
        <dbReference type="Proteomes" id="UP000184032"/>
    </source>
</evidence>
<dbReference type="RefSeq" id="WP_159430551.1">
    <property type="nucleotide sequence ID" value="NZ_FQXI01000023.1"/>
</dbReference>
<proteinExistence type="predicted"/>
<organism evidence="2 3">
    <name type="scientific">Anaerosphaera aminiphila DSM 21120</name>
    <dbReference type="NCBI Taxonomy" id="1120995"/>
    <lineage>
        <taxon>Bacteria</taxon>
        <taxon>Bacillati</taxon>
        <taxon>Bacillota</taxon>
        <taxon>Tissierellia</taxon>
        <taxon>Tissierellales</taxon>
        <taxon>Peptoniphilaceae</taxon>
        <taxon>Anaerosphaera</taxon>
    </lineage>
</organism>
<dbReference type="OrthoDB" id="63946at2"/>
<dbReference type="PROSITE" id="PS51257">
    <property type="entry name" value="PROKAR_LIPOPROTEIN"/>
    <property type="match status" value="1"/>
</dbReference>
<dbReference type="Proteomes" id="UP000184032">
    <property type="component" value="Unassembled WGS sequence"/>
</dbReference>
<feature type="chain" id="PRO_5039003259" evidence="1">
    <location>
        <begin position="20"/>
        <end position="50"/>
    </location>
</feature>
<name>A0A1M5UYL2_9FIRM</name>
<evidence type="ECO:0000256" key="1">
    <source>
        <dbReference type="SAM" id="SignalP"/>
    </source>
</evidence>
<feature type="signal peptide" evidence="1">
    <location>
        <begin position="1"/>
        <end position="19"/>
    </location>
</feature>
<dbReference type="AlphaFoldDB" id="A0A1M5UYL2"/>